<evidence type="ECO:0000256" key="8">
    <source>
        <dbReference type="ARBA" id="ARBA00022917"/>
    </source>
</evidence>
<keyword evidence="5" id="KW-0436">Ligase</keyword>
<evidence type="ECO:0000256" key="9">
    <source>
        <dbReference type="ARBA" id="ARBA00022946"/>
    </source>
</evidence>
<keyword evidence="12" id="KW-0030">Aminoacyl-tRNA synthetase</keyword>
<dbReference type="Pfam" id="PF03147">
    <property type="entry name" value="FDX-ACB"/>
    <property type="match status" value="1"/>
</dbReference>
<dbReference type="Proteomes" id="UP001286313">
    <property type="component" value="Unassembled WGS sequence"/>
</dbReference>
<evidence type="ECO:0000256" key="11">
    <source>
        <dbReference type="ARBA" id="ARBA00023128"/>
    </source>
</evidence>
<dbReference type="InterPro" id="IPR036690">
    <property type="entry name" value="Fdx_antiC-bd_sf"/>
</dbReference>
<dbReference type="InterPro" id="IPR006195">
    <property type="entry name" value="aa-tRNA-synth_II"/>
</dbReference>
<evidence type="ECO:0000256" key="4">
    <source>
        <dbReference type="ARBA" id="ARBA00012814"/>
    </source>
</evidence>
<feature type="domain" description="Aminoacyl-transfer RNA synthetases class-II family profile" evidence="17">
    <location>
        <begin position="159"/>
        <end position="317"/>
    </location>
</feature>
<dbReference type="Gene3D" id="3.30.930.10">
    <property type="entry name" value="Bira Bifunctional Protein, Domain 2"/>
    <property type="match status" value="1"/>
</dbReference>
<dbReference type="AlphaFoldDB" id="A0AAE1FX74"/>
<dbReference type="GO" id="GO:0000049">
    <property type="term" value="F:tRNA binding"/>
    <property type="evidence" value="ECO:0007669"/>
    <property type="project" value="InterPro"/>
</dbReference>
<dbReference type="FunFam" id="3.30.930.10:FF:000041">
    <property type="entry name" value="Phenylalanyl-tRNA synthetase 2, mitochondrial"/>
    <property type="match status" value="1"/>
</dbReference>
<dbReference type="SMART" id="SM00896">
    <property type="entry name" value="FDX-ACB"/>
    <property type="match status" value="1"/>
</dbReference>
<dbReference type="Pfam" id="PF01409">
    <property type="entry name" value="tRNA-synt_2d"/>
    <property type="match status" value="2"/>
</dbReference>
<evidence type="ECO:0000259" key="18">
    <source>
        <dbReference type="PROSITE" id="PS51447"/>
    </source>
</evidence>
<keyword evidence="11" id="KW-0496">Mitochondrion</keyword>
<evidence type="ECO:0000256" key="10">
    <source>
        <dbReference type="ARBA" id="ARBA00022990"/>
    </source>
</evidence>
<dbReference type="GO" id="GO:0004826">
    <property type="term" value="F:phenylalanine-tRNA ligase activity"/>
    <property type="evidence" value="ECO:0007669"/>
    <property type="project" value="UniProtKB-EC"/>
</dbReference>
<evidence type="ECO:0000256" key="16">
    <source>
        <dbReference type="ARBA" id="ARBA00073229"/>
    </source>
</evidence>
<dbReference type="GO" id="GO:0005759">
    <property type="term" value="C:mitochondrial matrix"/>
    <property type="evidence" value="ECO:0007669"/>
    <property type="project" value="UniProtKB-SubCell"/>
</dbReference>
<comment type="function">
    <text evidence="15">Is responsible for the charging of tRNA(Phe) with phenylalanine in mitochondrial translation. To a lesser extent, also catalyzes direct attachment of m-Tyr (an oxidized version of Phe) to tRNA(Phe), thereby opening the way for delivery of the misacylated tRNA to the ribosome and incorporation of ROS-damaged amino acid into proteins.</text>
</comment>
<dbReference type="InterPro" id="IPR045864">
    <property type="entry name" value="aa-tRNA-synth_II/BPL/LPL"/>
</dbReference>
<comment type="similarity">
    <text evidence="2">Belongs to the class-II aminoacyl-tRNA synthetase family.</text>
</comment>
<proteinExistence type="inferred from homology"/>
<name>A0AAE1FX74_PETCI</name>
<dbReference type="FunFam" id="3.30.70.380:FF:000002">
    <property type="entry name" value="phenylalanine--tRNA ligase, mitochondrial"/>
    <property type="match status" value="1"/>
</dbReference>
<evidence type="ECO:0000256" key="14">
    <source>
        <dbReference type="ARBA" id="ARBA00049255"/>
    </source>
</evidence>
<dbReference type="InterPro" id="IPR005121">
    <property type="entry name" value="Fdx_antiC-bd"/>
</dbReference>
<evidence type="ECO:0000256" key="5">
    <source>
        <dbReference type="ARBA" id="ARBA00022598"/>
    </source>
</evidence>
<comment type="subcellular location">
    <subcellularLocation>
        <location evidence="1">Mitochondrion matrix</location>
    </subcellularLocation>
</comment>
<evidence type="ECO:0000256" key="6">
    <source>
        <dbReference type="ARBA" id="ARBA00022741"/>
    </source>
</evidence>
<dbReference type="GO" id="GO:0006432">
    <property type="term" value="P:phenylalanyl-tRNA aminoacylation"/>
    <property type="evidence" value="ECO:0007669"/>
    <property type="project" value="TreeGrafter"/>
</dbReference>
<evidence type="ECO:0000256" key="13">
    <source>
        <dbReference type="ARBA" id="ARBA00031194"/>
    </source>
</evidence>
<keyword evidence="20" id="KW-1185">Reference proteome</keyword>
<sequence length="431" mass="50034">MVVVTRNFHLVKLIPSLSHTSRHFSVKSTYHPGDQITVGGRQYPADHMTNITPHILSHLGKNLHLQQYHPLCHILDRIVKYMYSRYLTPRGNPLFSVHSQLHPVVTTQQNFDSLLIPKDHVSRKKSDNFYVNEEQLLRAHTSAHQCELMRMGFDNFLVIGDVYRRDEIDSSHYPVFHQVEGVRLLTKSDVYGKQQDMKEYELFTPEGPPTHHPHVINILKADLKDCLQGLATTLFGRDVEMRWVDAYFPFTHPSWELEVKLNDQWTEMLGCGIIQHQVLLNADVEERVGWAFGLGLERWAMKLYQIPDIRVFWSTDPGFLSQFAFDDPATNVNFKVVSKHTPCINDISFWLPSVSSYEAADFYDIVRSIGGNLVEQVYLVDQFTHPHTSRTSHCYRIVYRHMDRILTQEEVNRVHSRIEQETTTALGVTIR</sequence>
<evidence type="ECO:0000259" key="17">
    <source>
        <dbReference type="PROSITE" id="PS50862"/>
    </source>
</evidence>
<comment type="caution">
    <text evidence="19">The sequence shown here is derived from an EMBL/GenBank/DDBJ whole genome shotgun (WGS) entry which is preliminary data.</text>
</comment>
<keyword evidence="9" id="KW-0809">Transit peptide</keyword>
<dbReference type="EC" id="6.1.1.20" evidence="4"/>
<dbReference type="PROSITE" id="PS50862">
    <property type="entry name" value="AA_TRNA_LIGASE_II"/>
    <property type="match status" value="1"/>
</dbReference>
<evidence type="ECO:0000256" key="2">
    <source>
        <dbReference type="ARBA" id="ARBA00008226"/>
    </source>
</evidence>
<evidence type="ECO:0000256" key="12">
    <source>
        <dbReference type="ARBA" id="ARBA00023146"/>
    </source>
</evidence>
<keyword evidence="8" id="KW-0648">Protein biosynthesis</keyword>
<reference evidence="19" key="1">
    <citation type="submission" date="2023-10" db="EMBL/GenBank/DDBJ databases">
        <title>Genome assemblies of two species of porcelain crab, Petrolisthes cinctipes and Petrolisthes manimaculis (Anomura: Porcellanidae).</title>
        <authorList>
            <person name="Angst P."/>
        </authorList>
    </citation>
    <scope>NUCLEOTIDE SEQUENCE</scope>
    <source>
        <strain evidence="19">PB745_01</strain>
        <tissue evidence="19">Gill</tissue>
    </source>
</reference>
<evidence type="ECO:0000256" key="15">
    <source>
        <dbReference type="ARBA" id="ARBA00060211"/>
    </source>
</evidence>
<evidence type="ECO:0000313" key="19">
    <source>
        <dbReference type="EMBL" id="KAK3881479.1"/>
    </source>
</evidence>
<dbReference type="PANTHER" id="PTHR11538">
    <property type="entry name" value="PHENYLALANYL-TRNA SYNTHETASE"/>
    <property type="match status" value="1"/>
</dbReference>
<dbReference type="Gene3D" id="3.30.70.380">
    <property type="entry name" value="Ferrodoxin-fold anticodon-binding domain"/>
    <property type="match status" value="1"/>
</dbReference>
<evidence type="ECO:0000313" key="20">
    <source>
        <dbReference type="Proteomes" id="UP001286313"/>
    </source>
</evidence>
<dbReference type="GO" id="GO:0005524">
    <property type="term" value="F:ATP binding"/>
    <property type="evidence" value="ECO:0007669"/>
    <property type="project" value="UniProtKB-KW"/>
</dbReference>
<keyword evidence="6" id="KW-0547">Nucleotide-binding</keyword>
<dbReference type="SUPFAM" id="SSF55681">
    <property type="entry name" value="Class II aaRS and biotin synthetases"/>
    <property type="match status" value="1"/>
</dbReference>
<organism evidence="19 20">
    <name type="scientific">Petrolisthes cinctipes</name>
    <name type="common">Flat porcelain crab</name>
    <dbReference type="NCBI Taxonomy" id="88211"/>
    <lineage>
        <taxon>Eukaryota</taxon>
        <taxon>Metazoa</taxon>
        <taxon>Ecdysozoa</taxon>
        <taxon>Arthropoda</taxon>
        <taxon>Crustacea</taxon>
        <taxon>Multicrustacea</taxon>
        <taxon>Malacostraca</taxon>
        <taxon>Eumalacostraca</taxon>
        <taxon>Eucarida</taxon>
        <taxon>Decapoda</taxon>
        <taxon>Pleocyemata</taxon>
        <taxon>Anomura</taxon>
        <taxon>Galatheoidea</taxon>
        <taxon>Porcellanidae</taxon>
        <taxon>Petrolisthes</taxon>
    </lineage>
</organism>
<dbReference type="SUPFAM" id="SSF54991">
    <property type="entry name" value="Anticodon-binding domain of PheRS"/>
    <property type="match status" value="1"/>
</dbReference>
<keyword evidence="7" id="KW-0067">ATP-binding</keyword>
<dbReference type="InterPro" id="IPR002319">
    <property type="entry name" value="Phenylalanyl-tRNA_Synthase"/>
</dbReference>
<dbReference type="EMBL" id="JAWQEG010001214">
    <property type="protein sequence ID" value="KAK3881479.1"/>
    <property type="molecule type" value="Genomic_DNA"/>
</dbReference>
<dbReference type="CDD" id="cd00496">
    <property type="entry name" value="PheRS_alpha_core"/>
    <property type="match status" value="1"/>
</dbReference>
<feature type="domain" description="FDX-ACB" evidence="18">
    <location>
        <begin position="338"/>
        <end position="431"/>
    </location>
</feature>
<dbReference type="PANTHER" id="PTHR11538:SF41">
    <property type="entry name" value="PHENYLALANINE--TRNA LIGASE, MITOCHONDRIAL"/>
    <property type="match status" value="1"/>
</dbReference>
<gene>
    <name evidence="19" type="ORF">Pcinc_014079</name>
</gene>
<evidence type="ECO:0000256" key="7">
    <source>
        <dbReference type="ARBA" id="ARBA00022840"/>
    </source>
</evidence>
<evidence type="ECO:0000256" key="3">
    <source>
        <dbReference type="ARBA" id="ARBA00011245"/>
    </source>
</evidence>
<comment type="subunit">
    <text evidence="3">Monomer.</text>
</comment>
<evidence type="ECO:0000256" key="1">
    <source>
        <dbReference type="ARBA" id="ARBA00004305"/>
    </source>
</evidence>
<keyword evidence="10" id="KW-0007">Acetylation</keyword>
<protein>
    <recommendedName>
        <fullName evidence="16">Phenylalanine--tRNA ligase, mitochondrial</fullName>
        <ecNumber evidence="4">6.1.1.20</ecNumber>
    </recommendedName>
    <alternativeName>
        <fullName evidence="13">Phenylalanyl-tRNA synthetase</fullName>
    </alternativeName>
</protein>
<dbReference type="PROSITE" id="PS51447">
    <property type="entry name" value="FDX_ACB"/>
    <property type="match status" value="1"/>
</dbReference>
<accession>A0AAE1FX74</accession>
<comment type="catalytic activity">
    <reaction evidence="14">
        <text>tRNA(Phe) + L-phenylalanine + ATP = L-phenylalanyl-tRNA(Phe) + AMP + diphosphate + H(+)</text>
        <dbReference type="Rhea" id="RHEA:19413"/>
        <dbReference type="Rhea" id="RHEA-COMP:9668"/>
        <dbReference type="Rhea" id="RHEA-COMP:9699"/>
        <dbReference type="ChEBI" id="CHEBI:15378"/>
        <dbReference type="ChEBI" id="CHEBI:30616"/>
        <dbReference type="ChEBI" id="CHEBI:33019"/>
        <dbReference type="ChEBI" id="CHEBI:58095"/>
        <dbReference type="ChEBI" id="CHEBI:78442"/>
        <dbReference type="ChEBI" id="CHEBI:78531"/>
        <dbReference type="ChEBI" id="CHEBI:456215"/>
        <dbReference type="EC" id="6.1.1.20"/>
    </reaction>
</comment>